<evidence type="ECO:0000313" key="1">
    <source>
        <dbReference type="EMBL" id="NEV94529.1"/>
    </source>
</evidence>
<evidence type="ECO:0008006" key="3">
    <source>
        <dbReference type="Google" id="ProtNLM"/>
    </source>
</evidence>
<keyword evidence="2" id="KW-1185">Reference proteome</keyword>
<dbReference type="Proteomes" id="UP000478505">
    <property type="component" value="Unassembled WGS sequence"/>
</dbReference>
<proteinExistence type="predicted"/>
<accession>A0A6B3R1N2</accession>
<dbReference type="AlphaFoldDB" id="A0A6B3R1N2"/>
<gene>
    <name evidence="1" type="ORF">G3567_10285</name>
</gene>
<reference evidence="1 2" key="1">
    <citation type="submission" date="2020-02" db="EMBL/GenBank/DDBJ databases">
        <title>Flavobacteriaceae Psychroflexus bacterium YR1-1, complete genome.</title>
        <authorList>
            <person name="Li Y."/>
            <person name="Wu S."/>
        </authorList>
    </citation>
    <scope>NUCLEOTIDE SEQUENCE [LARGE SCALE GENOMIC DNA]</scope>
    <source>
        <strain evidence="1 2">YR1-1</strain>
    </source>
</reference>
<name>A0A6B3R1N2_9FLAO</name>
<sequence>METNKMFTLIFILSWYYISAQDTNDPIGKTDELAEENAAEERINPWQQGSGEILLSPFVSRYEATSYRTSDGDKIDFARDGKFSNYNPRLFVAAPFFGERLNIIGSIPFFSNTYEDNDASDTNTDFGDLEVGLKAHLARFKENYLMASVIAYIPLYSNTSTPFIGYDLFALEARLIFAGTQKSLGEYNNFHKVEVGLRYFFPEDPLQLRILVSEGYDLSDRVSLLGELEGMFSFSERDEFFRNNLQAVADFNMIKASLNLGYQFSDTFTLYGGLFHDIFNRNSAVGRGFQAFAVIRLN</sequence>
<protein>
    <recommendedName>
        <fullName evidence="3">MetA-pathway of phenol degradation</fullName>
    </recommendedName>
</protein>
<dbReference type="EMBL" id="JAAIKD010000005">
    <property type="protein sequence ID" value="NEV94529.1"/>
    <property type="molecule type" value="Genomic_DNA"/>
</dbReference>
<organism evidence="1 2">
    <name type="scientific">Psychroflexus aurantiacus</name>
    <dbReference type="NCBI Taxonomy" id="2709310"/>
    <lineage>
        <taxon>Bacteria</taxon>
        <taxon>Pseudomonadati</taxon>
        <taxon>Bacteroidota</taxon>
        <taxon>Flavobacteriia</taxon>
        <taxon>Flavobacteriales</taxon>
        <taxon>Flavobacteriaceae</taxon>
        <taxon>Psychroflexus</taxon>
    </lineage>
</organism>
<comment type="caution">
    <text evidence="1">The sequence shown here is derived from an EMBL/GenBank/DDBJ whole genome shotgun (WGS) entry which is preliminary data.</text>
</comment>
<evidence type="ECO:0000313" key="2">
    <source>
        <dbReference type="Proteomes" id="UP000478505"/>
    </source>
</evidence>
<dbReference type="RefSeq" id="WP_164005244.1">
    <property type="nucleotide sequence ID" value="NZ_JAAIKD010000005.1"/>
</dbReference>